<evidence type="ECO:0000313" key="2">
    <source>
        <dbReference type="EMBL" id="MFD1052678.1"/>
    </source>
</evidence>
<proteinExistence type="predicted"/>
<evidence type="ECO:0000313" key="3">
    <source>
        <dbReference type="Proteomes" id="UP001597046"/>
    </source>
</evidence>
<organism evidence="2 3">
    <name type="scientific">Terrabacter terrigena</name>
    <dbReference type="NCBI Taxonomy" id="574718"/>
    <lineage>
        <taxon>Bacteria</taxon>
        <taxon>Bacillati</taxon>
        <taxon>Actinomycetota</taxon>
        <taxon>Actinomycetes</taxon>
        <taxon>Micrococcales</taxon>
        <taxon>Intrasporangiaceae</taxon>
        <taxon>Terrabacter</taxon>
    </lineage>
</organism>
<keyword evidence="3" id="KW-1185">Reference proteome</keyword>
<accession>A0ABW3MRI2</accession>
<feature type="compositionally biased region" description="Basic and acidic residues" evidence="1">
    <location>
        <begin position="1"/>
        <end position="12"/>
    </location>
</feature>
<dbReference type="RefSeq" id="WP_386049869.1">
    <property type="nucleotide sequence ID" value="NZ_JBHTKH010000001.1"/>
</dbReference>
<name>A0ABW3MRI2_9MICO</name>
<evidence type="ECO:0000256" key="1">
    <source>
        <dbReference type="SAM" id="MobiDB-lite"/>
    </source>
</evidence>
<sequence length="56" mass="5578">MSETAAHDHEFEVLEDDQTVPPRPEELIADAGPDGPGVDGPAGDPAATGDPAGPSA</sequence>
<gene>
    <name evidence="2" type="ORF">ACFQ2V_00045</name>
</gene>
<reference evidence="3" key="1">
    <citation type="journal article" date="2019" name="Int. J. Syst. Evol. Microbiol.">
        <title>The Global Catalogue of Microorganisms (GCM) 10K type strain sequencing project: providing services to taxonomists for standard genome sequencing and annotation.</title>
        <authorList>
            <consortium name="The Broad Institute Genomics Platform"/>
            <consortium name="The Broad Institute Genome Sequencing Center for Infectious Disease"/>
            <person name="Wu L."/>
            <person name="Ma J."/>
        </authorList>
    </citation>
    <scope>NUCLEOTIDE SEQUENCE [LARGE SCALE GENOMIC DNA]</scope>
    <source>
        <strain evidence="3">CCUG 57508</strain>
    </source>
</reference>
<dbReference type="EMBL" id="JBHTKH010000001">
    <property type="protein sequence ID" value="MFD1052678.1"/>
    <property type="molecule type" value="Genomic_DNA"/>
</dbReference>
<protein>
    <submittedName>
        <fullName evidence="2">Uncharacterized protein</fullName>
    </submittedName>
</protein>
<feature type="region of interest" description="Disordered" evidence="1">
    <location>
        <begin position="1"/>
        <end position="56"/>
    </location>
</feature>
<comment type="caution">
    <text evidence="2">The sequence shown here is derived from an EMBL/GenBank/DDBJ whole genome shotgun (WGS) entry which is preliminary data.</text>
</comment>
<dbReference type="Proteomes" id="UP001597046">
    <property type="component" value="Unassembled WGS sequence"/>
</dbReference>
<feature type="compositionally biased region" description="Low complexity" evidence="1">
    <location>
        <begin position="41"/>
        <end position="56"/>
    </location>
</feature>